<keyword evidence="3 7" id="KW-1133">Transmembrane helix</keyword>
<accession>A0A7S0URE2</accession>
<dbReference type="InterPro" id="IPR036388">
    <property type="entry name" value="WH-like_DNA-bd_sf"/>
</dbReference>
<feature type="compositionally biased region" description="Acidic residues" evidence="6">
    <location>
        <begin position="104"/>
        <end position="124"/>
    </location>
</feature>
<keyword evidence="2 7" id="KW-0812">Transmembrane</keyword>
<dbReference type="InterPro" id="IPR019153">
    <property type="entry name" value="DDRGK_dom-contain"/>
</dbReference>
<keyword evidence="5" id="KW-0175">Coiled coil</keyword>
<feature type="coiled-coil region" evidence="5">
    <location>
        <begin position="171"/>
        <end position="198"/>
    </location>
</feature>
<evidence type="ECO:0000256" key="2">
    <source>
        <dbReference type="ARBA" id="ARBA00022692"/>
    </source>
</evidence>
<evidence type="ECO:0000256" key="5">
    <source>
        <dbReference type="SAM" id="Coils"/>
    </source>
</evidence>
<dbReference type="EMBL" id="HBFM01009816">
    <property type="protein sequence ID" value="CAD8769852.1"/>
    <property type="molecule type" value="Transcribed_RNA"/>
</dbReference>
<proteinExistence type="predicted"/>
<dbReference type="Gene3D" id="1.10.10.10">
    <property type="entry name" value="Winged helix-like DNA-binding domain superfamily/Winged helix DNA-binding domain"/>
    <property type="match status" value="1"/>
</dbReference>
<evidence type="ECO:0000256" key="3">
    <source>
        <dbReference type="ARBA" id="ARBA00022989"/>
    </source>
</evidence>
<protein>
    <recommendedName>
        <fullName evidence="9">DDRGK domain-containing protein 1</fullName>
    </recommendedName>
</protein>
<dbReference type="PANTHER" id="PTHR48176">
    <property type="entry name" value="DDRGK DOMAIN-CONTAINING PROTEIN 1"/>
    <property type="match status" value="1"/>
</dbReference>
<reference evidence="8" key="1">
    <citation type="submission" date="2021-01" db="EMBL/GenBank/DDBJ databases">
        <authorList>
            <person name="Corre E."/>
            <person name="Pelletier E."/>
            <person name="Niang G."/>
            <person name="Scheremetjew M."/>
            <person name="Finn R."/>
            <person name="Kale V."/>
            <person name="Holt S."/>
            <person name="Cochrane G."/>
            <person name="Meng A."/>
            <person name="Brown T."/>
            <person name="Cohen L."/>
        </authorList>
    </citation>
    <scope>NUCLEOTIDE SEQUENCE</scope>
    <source>
        <strain evidence="8">SAG 63-3</strain>
    </source>
</reference>
<dbReference type="SMART" id="SM01128">
    <property type="entry name" value="DDRGK"/>
    <property type="match status" value="1"/>
</dbReference>
<dbReference type="Pfam" id="PF09756">
    <property type="entry name" value="DDRGK"/>
    <property type="match status" value="1"/>
</dbReference>
<keyword evidence="4 7" id="KW-0472">Membrane</keyword>
<gene>
    <name evidence="8" type="ORF">PPAR00522_LOCUS6251</name>
</gene>
<organism evidence="8">
    <name type="scientific">Polytomella parva</name>
    <dbReference type="NCBI Taxonomy" id="51329"/>
    <lineage>
        <taxon>Eukaryota</taxon>
        <taxon>Viridiplantae</taxon>
        <taxon>Chlorophyta</taxon>
        <taxon>core chlorophytes</taxon>
        <taxon>Chlorophyceae</taxon>
        <taxon>CS clade</taxon>
        <taxon>Chlamydomonadales</taxon>
        <taxon>Chlamydomonadaceae</taxon>
        <taxon>Polytomella</taxon>
    </lineage>
</organism>
<dbReference type="PANTHER" id="PTHR48176:SF1">
    <property type="entry name" value="DDRGK DOMAIN-CONTAINING PROTEIN 1"/>
    <property type="match status" value="1"/>
</dbReference>
<evidence type="ECO:0000313" key="8">
    <source>
        <dbReference type="EMBL" id="CAD8769852.1"/>
    </source>
</evidence>
<comment type="subcellular location">
    <subcellularLocation>
        <location evidence="1">Membrane</location>
        <topology evidence="1">Single-pass membrane protein</topology>
    </subcellularLocation>
</comment>
<dbReference type="AlphaFoldDB" id="A0A7S0URE2"/>
<name>A0A7S0URE2_9CHLO</name>
<evidence type="ECO:0000256" key="7">
    <source>
        <dbReference type="SAM" id="Phobius"/>
    </source>
</evidence>
<dbReference type="GO" id="GO:0044389">
    <property type="term" value="F:ubiquitin-like protein ligase binding"/>
    <property type="evidence" value="ECO:0007669"/>
    <property type="project" value="TreeGrafter"/>
</dbReference>
<feature type="compositionally biased region" description="Basic and acidic residues" evidence="6">
    <location>
        <begin position="155"/>
        <end position="164"/>
    </location>
</feature>
<evidence type="ECO:0008006" key="9">
    <source>
        <dbReference type="Google" id="ProtNLM"/>
    </source>
</evidence>
<dbReference type="GO" id="GO:0016020">
    <property type="term" value="C:membrane"/>
    <property type="evidence" value="ECO:0007669"/>
    <property type="project" value="UniProtKB-SubCell"/>
</dbReference>
<sequence length="342" mass="38801">MDTSFGIALLILFTLISISTFLILRESRLPKKALPVEFNELQRNGANREFGDEEIDERRVRVRGGDGRAGRAANRLRANLRRLRDINAAHDDRVNDNHRLNRDFEDENGENSSESESDDEEWDEGERGLAVGAAANARHPRRRGEGAAAAAARQGVRDAKRAKQDERRLAKEAYYAAKDAADEKAKEEERRIADEKLSKWKTFISIEDSGMDGHEHFDDPCKNENLMTRFVSYIERRKSVPLDELAREFETRISDVIQRIKTLEAQGRLSGVFDERGKFVYVSEVEMKAVAEFIRSRGRVTVADLARRSNVLVDLVSGEVEGDAGAEGKVDRKLMDFESLLY</sequence>
<evidence type="ECO:0000256" key="6">
    <source>
        <dbReference type="SAM" id="MobiDB-lite"/>
    </source>
</evidence>
<dbReference type="SUPFAM" id="SSF46785">
    <property type="entry name" value="Winged helix' DNA-binding domain"/>
    <property type="match status" value="1"/>
</dbReference>
<feature type="region of interest" description="Disordered" evidence="6">
    <location>
        <begin position="97"/>
        <end position="164"/>
    </location>
</feature>
<evidence type="ECO:0000256" key="1">
    <source>
        <dbReference type="ARBA" id="ARBA00004167"/>
    </source>
</evidence>
<evidence type="ECO:0000256" key="4">
    <source>
        <dbReference type="ARBA" id="ARBA00023136"/>
    </source>
</evidence>
<dbReference type="InterPro" id="IPR036390">
    <property type="entry name" value="WH_DNA-bd_sf"/>
</dbReference>
<feature type="transmembrane region" description="Helical" evidence="7">
    <location>
        <begin position="6"/>
        <end position="24"/>
    </location>
</feature>
<dbReference type="InterPro" id="IPR050899">
    <property type="entry name" value="DDRGK_domain-containing"/>
</dbReference>